<feature type="compositionally biased region" description="Polar residues" evidence="8">
    <location>
        <begin position="368"/>
        <end position="386"/>
    </location>
</feature>
<comment type="subcellular location">
    <subcellularLocation>
        <location evidence="1">Nucleus</location>
        <location evidence="1">Nuclear pore complex</location>
    </subcellularLocation>
</comment>
<keyword evidence="3" id="KW-0509">mRNA transport</keyword>
<feature type="region of interest" description="Disordered" evidence="8">
    <location>
        <begin position="147"/>
        <end position="181"/>
    </location>
</feature>
<keyword evidence="4" id="KW-0653">Protein transport</keyword>
<protein>
    <submittedName>
        <fullName evidence="9">Nucleoporin p58/p45</fullName>
    </submittedName>
    <submittedName>
        <fullName evidence="10">Synaptonemal complex protein 1 (SCP-1)-like protein</fullName>
    </submittedName>
</protein>
<evidence type="ECO:0000256" key="1">
    <source>
        <dbReference type="ARBA" id="ARBA00004567"/>
    </source>
</evidence>
<reference evidence="9" key="3">
    <citation type="submission" date="2020-01" db="EMBL/GenBank/DDBJ databases">
        <authorList>
            <person name="Korhonen P.K.K."/>
            <person name="Guangxu M.G."/>
            <person name="Wang T.W."/>
            <person name="Stroehlein A.J.S."/>
            <person name="Young N.D."/>
            <person name="Ang C.-S.A."/>
            <person name="Fernando D.W.F."/>
            <person name="Lu H.L."/>
            <person name="Taylor S.T."/>
            <person name="Ehtesham M.E.M."/>
            <person name="Najaraj S.H.N."/>
            <person name="Harsha G.H.G."/>
            <person name="Madugundu A.M."/>
            <person name="Renuse S.R."/>
            <person name="Holt D.H."/>
            <person name="Pandey A.P."/>
            <person name="Papenfuss A.P."/>
            <person name="Gasser R.B.G."/>
            <person name="Fischer K.F."/>
        </authorList>
    </citation>
    <scope>NUCLEOTIDE SEQUENCE</scope>
    <source>
        <strain evidence="9">SSS_KF_BRIS2020</strain>
    </source>
</reference>
<name>A0A132A3Y9_SARSC</name>
<dbReference type="EnsemblMetazoa" id="SSS_4463s_mrna">
    <property type="protein sequence ID" value="KAF7492603.1"/>
    <property type="gene ID" value="SSS_4463"/>
</dbReference>
<dbReference type="GO" id="GO:0017056">
    <property type="term" value="F:structural constituent of nuclear pore"/>
    <property type="evidence" value="ECO:0007669"/>
    <property type="project" value="InterPro"/>
</dbReference>
<evidence type="ECO:0000256" key="4">
    <source>
        <dbReference type="ARBA" id="ARBA00022927"/>
    </source>
</evidence>
<dbReference type="GO" id="GO:0008139">
    <property type="term" value="F:nuclear localization sequence binding"/>
    <property type="evidence" value="ECO:0007669"/>
    <property type="project" value="InterPro"/>
</dbReference>
<evidence type="ECO:0000313" key="11">
    <source>
        <dbReference type="EnsemblMetazoa" id="KAF7492603.1"/>
    </source>
</evidence>
<dbReference type="GO" id="GO:0005643">
    <property type="term" value="C:nuclear pore"/>
    <property type="evidence" value="ECO:0007669"/>
    <property type="project" value="UniProtKB-SubCell"/>
</dbReference>
<dbReference type="PANTHER" id="PTHR13437">
    <property type="entry name" value="NUCLEOPORIN P58/P45 NUCLEOPORIN-LIKE PROTEIN 1"/>
    <property type="match status" value="1"/>
</dbReference>
<dbReference type="VEuPathDB" id="VectorBase:SSCA000823"/>
<dbReference type="OrthoDB" id="2538017at2759"/>
<feature type="compositionally biased region" description="Basic and acidic residues" evidence="8">
    <location>
        <begin position="163"/>
        <end position="174"/>
    </location>
</feature>
<organism evidence="10 13">
    <name type="scientific">Sarcoptes scabiei</name>
    <name type="common">Itch mite</name>
    <name type="synonym">Acarus scabiei</name>
    <dbReference type="NCBI Taxonomy" id="52283"/>
    <lineage>
        <taxon>Eukaryota</taxon>
        <taxon>Metazoa</taxon>
        <taxon>Ecdysozoa</taxon>
        <taxon>Arthropoda</taxon>
        <taxon>Chelicerata</taxon>
        <taxon>Arachnida</taxon>
        <taxon>Acari</taxon>
        <taxon>Acariformes</taxon>
        <taxon>Sarcoptiformes</taxon>
        <taxon>Astigmata</taxon>
        <taxon>Psoroptidia</taxon>
        <taxon>Sarcoptoidea</taxon>
        <taxon>Sarcoptidae</taxon>
        <taxon>Sarcoptinae</taxon>
        <taxon>Sarcoptes</taxon>
    </lineage>
</organism>
<dbReference type="Proteomes" id="UP000616769">
    <property type="component" value="Unassembled WGS sequence"/>
</dbReference>
<reference evidence="10 13" key="1">
    <citation type="journal article" date="2015" name="Parasit. Vectors">
        <title>Draft genome of the scabies mite.</title>
        <authorList>
            <person name="Rider S.D.Jr."/>
            <person name="Morgan M.S."/>
            <person name="Arlian L.G."/>
        </authorList>
    </citation>
    <scope>NUCLEOTIDE SEQUENCE [LARGE SCALE GENOMIC DNA]</scope>
    <source>
        <strain evidence="10">Arlian Lab</strain>
    </source>
</reference>
<keyword evidence="5" id="KW-0811">Translocation</keyword>
<keyword evidence="6" id="KW-0906">Nuclear pore complex</keyword>
<feature type="region of interest" description="Disordered" evidence="8">
    <location>
        <begin position="1"/>
        <end position="20"/>
    </location>
</feature>
<evidence type="ECO:0000256" key="2">
    <source>
        <dbReference type="ARBA" id="ARBA00022448"/>
    </source>
</evidence>
<evidence type="ECO:0000313" key="9">
    <source>
        <dbReference type="EMBL" id="KAF7492603.1"/>
    </source>
</evidence>
<feature type="compositionally biased region" description="Polar residues" evidence="8">
    <location>
        <begin position="409"/>
        <end position="420"/>
    </location>
</feature>
<dbReference type="EMBL" id="JXLN01010401">
    <property type="protein sequence ID" value="KPM05644.1"/>
    <property type="molecule type" value="Genomic_DNA"/>
</dbReference>
<reference evidence="12" key="2">
    <citation type="journal article" date="2020" name="PLoS Negl. Trop. Dis.">
        <title>High-quality nuclear genome for Sarcoptes scabiei-A critical resource for a neglected parasite.</title>
        <authorList>
            <person name="Korhonen P.K."/>
            <person name="Gasser R.B."/>
            <person name="Ma G."/>
            <person name="Wang T."/>
            <person name="Stroehlein A.J."/>
            <person name="Young N.D."/>
            <person name="Ang C.S."/>
            <person name="Fernando D.D."/>
            <person name="Lu H.C."/>
            <person name="Taylor S."/>
            <person name="Reynolds S.L."/>
            <person name="Mofiz E."/>
            <person name="Najaraj S.H."/>
            <person name="Gowda H."/>
            <person name="Madugundu A."/>
            <person name="Renuse S."/>
            <person name="Holt D."/>
            <person name="Pandey A."/>
            <person name="Papenfuss A.T."/>
            <person name="Fischer K."/>
        </authorList>
    </citation>
    <scope>NUCLEOTIDE SEQUENCE [LARGE SCALE GENOMIC DNA]</scope>
</reference>
<keyword evidence="7" id="KW-0539">Nucleus</keyword>
<feature type="compositionally biased region" description="Low complexity" evidence="8">
    <location>
        <begin position="421"/>
        <end position="436"/>
    </location>
</feature>
<evidence type="ECO:0000256" key="8">
    <source>
        <dbReference type="SAM" id="MobiDB-lite"/>
    </source>
</evidence>
<keyword evidence="2" id="KW-0813">Transport</keyword>
<evidence type="ECO:0000313" key="10">
    <source>
        <dbReference type="EMBL" id="KPM05644.1"/>
    </source>
</evidence>
<evidence type="ECO:0000256" key="6">
    <source>
        <dbReference type="ARBA" id="ARBA00023132"/>
    </source>
</evidence>
<proteinExistence type="predicted"/>
<dbReference type="GO" id="GO:0051028">
    <property type="term" value="P:mRNA transport"/>
    <property type="evidence" value="ECO:0007669"/>
    <property type="project" value="UniProtKB-KW"/>
</dbReference>
<evidence type="ECO:0000256" key="7">
    <source>
        <dbReference type="ARBA" id="ARBA00023242"/>
    </source>
</evidence>
<dbReference type="GO" id="GO:0015031">
    <property type="term" value="P:protein transport"/>
    <property type="evidence" value="ECO:0007669"/>
    <property type="project" value="UniProtKB-KW"/>
</dbReference>
<dbReference type="Pfam" id="PF15967">
    <property type="entry name" value="Nucleoporin_FG2"/>
    <property type="match status" value="1"/>
</dbReference>
<feature type="region of interest" description="Disordered" evidence="8">
    <location>
        <begin position="368"/>
        <end position="436"/>
    </location>
</feature>
<keyword evidence="12" id="KW-1185">Reference proteome</keyword>
<evidence type="ECO:0000256" key="5">
    <source>
        <dbReference type="ARBA" id="ARBA00023010"/>
    </source>
</evidence>
<evidence type="ECO:0000256" key="3">
    <source>
        <dbReference type="ARBA" id="ARBA00022816"/>
    </source>
</evidence>
<evidence type="ECO:0000313" key="12">
    <source>
        <dbReference type="Proteomes" id="UP000070412"/>
    </source>
</evidence>
<feature type="compositionally biased region" description="Low complexity" evidence="8">
    <location>
        <begin position="147"/>
        <end position="158"/>
    </location>
</feature>
<sequence length="450" mass="48992">MFQSNQPAFNFGSTSTTSSVSFPLTQSSTTNFASSGFGNQASGFGLISTSSQPTSFGGTSSGFGTSLFGTQSNPAVSQQSTIGFGSTNLLGAISKPSTGFGSFGTSNTSLNTKPPAFGVTNPSQQQPTLTLNFNTSVTTATATSTTTLTGLGGATLPSNNEKSGTDSKQNKSYRDTPIPPELIPLVENMKKFLEKQKQIRDENEHEHFYLHQILEIGTTIEDILRDRLNKLEIQTQKNSKAIESLKKDTNKLLTNGELVFRMSKLDQPLSNSAEVVAQNNFINSKTHQYFMDLVENSKTQMTEYSEQIKTLKSHCASSTNDRNYSADEISQIIRKQHENFVTLASKVYLVHEYANKLRTEAANKLNDISTQSTTQSQPIKQNNLSNDHYGPTPFLSKTNSPYLIGVSGDNPSSNLGQQIPSSLFGSPSSQQQSSFSLNSNNLFSSFKMKK</sequence>
<dbReference type="EMBL" id="WVUK01000056">
    <property type="protein sequence ID" value="KAF7492603.1"/>
    <property type="molecule type" value="Genomic_DNA"/>
</dbReference>
<feature type="compositionally biased region" description="Polar residues" evidence="8">
    <location>
        <begin position="1"/>
        <end position="12"/>
    </location>
</feature>
<dbReference type="PANTHER" id="PTHR13437:SF2">
    <property type="entry name" value="NUCLEOPORIN P58_P45"/>
    <property type="match status" value="1"/>
</dbReference>
<dbReference type="AlphaFoldDB" id="A0A132A3Y9"/>
<feature type="region of interest" description="Disordered" evidence="8">
    <location>
        <begin position="104"/>
        <end position="128"/>
    </location>
</feature>
<reference evidence="11" key="4">
    <citation type="submission" date="2022-06" db="UniProtKB">
        <authorList>
            <consortium name="EnsemblMetazoa"/>
        </authorList>
    </citation>
    <scope>IDENTIFICATION</scope>
</reference>
<gene>
    <name evidence="10" type="ORF">QR98_0041100</name>
    <name evidence="9" type="ORF">SSS_4463</name>
</gene>
<accession>A0A132A3Y9</accession>
<dbReference type="Proteomes" id="UP000070412">
    <property type="component" value="Unassembled WGS sequence"/>
</dbReference>
<evidence type="ECO:0000313" key="13">
    <source>
        <dbReference type="Proteomes" id="UP000616769"/>
    </source>
</evidence>
<dbReference type="Gene3D" id="6.10.140.1350">
    <property type="match status" value="1"/>
</dbReference>
<dbReference type="InterPro" id="IPR024882">
    <property type="entry name" value="NUP58/p45/49"/>
</dbReference>